<accession>A0AAE0BQB9</accession>
<reference evidence="8 9" key="1">
    <citation type="journal article" date="2015" name="Genome Biol. Evol.">
        <title>Comparative Genomics of a Bacterivorous Green Alga Reveals Evolutionary Causalities and Consequences of Phago-Mixotrophic Mode of Nutrition.</title>
        <authorList>
            <person name="Burns J.A."/>
            <person name="Paasch A."/>
            <person name="Narechania A."/>
            <person name="Kim E."/>
        </authorList>
    </citation>
    <scope>NUCLEOTIDE SEQUENCE [LARGE SCALE GENOMIC DNA]</scope>
    <source>
        <strain evidence="8 9">PLY_AMNH</strain>
    </source>
</reference>
<protein>
    <recommendedName>
        <fullName evidence="6">B9 domain-containing protein 2</fullName>
    </recommendedName>
</protein>
<evidence type="ECO:0000256" key="4">
    <source>
        <dbReference type="ARBA" id="ARBA00023212"/>
    </source>
</evidence>
<name>A0AAE0BQB9_9CHLO</name>
<feature type="compositionally biased region" description="Polar residues" evidence="7">
    <location>
        <begin position="292"/>
        <end position="304"/>
    </location>
</feature>
<keyword evidence="4" id="KW-0206">Cytoskeleton</keyword>
<keyword evidence="5" id="KW-0966">Cell projection</keyword>
<evidence type="ECO:0000256" key="3">
    <source>
        <dbReference type="ARBA" id="ARBA00022794"/>
    </source>
</evidence>
<gene>
    <name evidence="8" type="ORF">CYMTET_49389</name>
</gene>
<dbReference type="InterPro" id="IPR010796">
    <property type="entry name" value="C2_B9-type_dom"/>
</dbReference>
<evidence type="ECO:0000256" key="7">
    <source>
        <dbReference type="SAM" id="MobiDB-lite"/>
    </source>
</evidence>
<dbReference type="AlphaFoldDB" id="A0AAE0BQB9"/>
<organism evidence="8 9">
    <name type="scientific">Cymbomonas tetramitiformis</name>
    <dbReference type="NCBI Taxonomy" id="36881"/>
    <lineage>
        <taxon>Eukaryota</taxon>
        <taxon>Viridiplantae</taxon>
        <taxon>Chlorophyta</taxon>
        <taxon>Pyramimonadophyceae</taxon>
        <taxon>Pyramimonadales</taxon>
        <taxon>Pyramimonadaceae</taxon>
        <taxon>Cymbomonas</taxon>
    </lineage>
</organism>
<comment type="subcellular location">
    <subcellularLocation>
        <location evidence="1">Cytoplasm</location>
        <location evidence="1">Cytoskeleton</location>
        <location evidence="1">Cilium basal body</location>
    </subcellularLocation>
</comment>
<feature type="compositionally biased region" description="Basic and acidic residues" evidence="7">
    <location>
        <begin position="133"/>
        <end position="151"/>
    </location>
</feature>
<dbReference type="PANTHER" id="PTHR12968:SF2">
    <property type="entry name" value="B9 DOMAIN-CONTAINING PROTEIN 2"/>
    <property type="match status" value="1"/>
</dbReference>
<feature type="compositionally biased region" description="Basic and acidic residues" evidence="7">
    <location>
        <begin position="165"/>
        <end position="190"/>
    </location>
</feature>
<keyword evidence="9" id="KW-1185">Reference proteome</keyword>
<feature type="compositionally biased region" description="Basic and acidic residues" evidence="7">
    <location>
        <begin position="14"/>
        <end position="26"/>
    </location>
</feature>
<dbReference type="GO" id="GO:0036038">
    <property type="term" value="C:MKS complex"/>
    <property type="evidence" value="ECO:0007669"/>
    <property type="project" value="TreeGrafter"/>
</dbReference>
<dbReference type="Proteomes" id="UP001190700">
    <property type="component" value="Unassembled WGS sequence"/>
</dbReference>
<evidence type="ECO:0000256" key="1">
    <source>
        <dbReference type="ARBA" id="ARBA00004120"/>
    </source>
</evidence>
<dbReference type="PROSITE" id="PS51381">
    <property type="entry name" value="C2_B9"/>
    <property type="match status" value="1"/>
</dbReference>
<dbReference type="PANTHER" id="PTHR12968">
    <property type="entry name" value="B9 DOMAIN-CONTAINING"/>
    <property type="match status" value="1"/>
</dbReference>
<comment type="caution">
    <text evidence="8">The sequence shown here is derived from an EMBL/GenBank/DDBJ whole genome shotgun (WGS) entry which is preliminary data.</text>
</comment>
<dbReference type="Pfam" id="PF07162">
    <property type="entry name" value="B9-C2"/>
    <property type="match status" value="1"/>
</dbReference>
<evidence type="ECO:0000313" key="9">
    <source>
        <dbReference type="Proteomes" id="UP001190700"/>
    </source>
</evidence>
<evidence type="ECO:0000313" key="8">
    <source>
        <dbReference type="EMBL" id="KAK3240796.1"/>
    </source>
</evidence>
<dbReference type="EMBL" id="LGRX02033550">
    <property type="protein sequence ID" value="KAK3240796.1"/>
    <property type="molecule type" value="Genomic_DNA"/>
</dbReference>
<evidence type="ECO:0000256" key="2">
    <source>
        <dbReference type="ARBA" id="ARBA00022490"/>
    </source>
</evidence>
<keyword evidence="3" id="KW-0970">Cilium biogenesis/degradation</keyword>
<feature type="compositionally biased region" description="Basic and acidic residues" evidence="7">
    <location>
        <begin position="305"/>
        <end position="325"/>
    </location>
</feature>
<feature type="region of interest" description="Disordered" evidence="7">
    <location>
        <begin position="1"/>
        <end position="351"/>
    </location>
</feature>
<proteinExistence type="predicted"/>
<dbReference type="GO" id="GO:0060271">
    <property type="term" value="P:cilium assembly"/>
    <property type="evidence" value="ECO:0007669"/>
    <property type="project" value="TreeGrafter"/>
</dbReference>
<sequence length="549" mass="60035">MFGLGAELGIEENAGTREEPKTDKVGHAFKGGFGIEEELGGLPPPRETGRAPAGLAPLSRNPLPPRQAGGGQASLAPLRTRPDSEEMSTTRGGGRGTDPRPNEELFGIESELGSGRPSESNNQRDSGFAAANARDRTRDQPSHKESHKNGRGESQSFGLNEELWGTDREDRPERRDAAERTGDRDRRPGKEPAFGTDEDKGFGLDAELGDPNERNKGSGSGGRDDRLGSGPDGRRGERTEKDSVESRGFDSKAESSSAPRRLAKLPGLDNVKTEQKASVPSLPLTRGARPGSNENLNSARSGSSAERELSHRSEGRERSRDEPRGSKRPPPLKIDTSNSAGFAENENSSVRKSEENILNGGYLHIMGQLLGAEGYNRKTVYCQWRLVFGHGWTPIKGEISGQTHMASPDDDTEFSVWSQPINVTFSAKTIQGWPRVMVKVYEHGDWIGMDSFLAYGLCYIPVQPGRSDLVCQTWRANDRISRLKHDIVGFFTGQRPELAKEEFITARDEAYTATMVTIGSGRVHLELSNLFQGRGWHNIHLGVSPLSFP</sequence>
<evidence type="ECO:0000256" key="6">
    <source>
        <dbReference type="ARBA" id="ARBA00039272"/>
    </source>
</evidence>
<evidence type="ECO:0000256" key="5">
    <source>
        <dbReference type="ARBA" id="ARBA00023273"/>
    </source>
</evidence>
<feature type="compositionally biased region" description="Polar residues" evidence="7">
    <location>
        <begin position="335"/>
        <end position="348"/>
    </location>
</feature>
<keyword evidence="2" id="KW-0963">Cytoplasm</keyword>
<feature type="compositionally biased region" description="Basic and acidic residues" evidence="7">
    <location>
        <begin position="211"/>
        <end position="253"/>
    </location>
</feature>